<dbReference type="Gene3D" id="1.10.10.10">
    <property type="entry name" value="Winged helix-like DNA-binding domain superfamily/Winged helix DNA-binding domain"/>
    <property type="match status" value="1"/>
</dbReference>
<gene>
    <name evidence="2" type="ORF">BES08_06935</name>
    <name evidence="3" type="ORF">BV97_01232</name>
</gene>
<evidence type="ECO:0000313" key="2">
    <source>
        <dbReference type="EMBL" id="AOR76505.1"/>
    </source>
</evidence>
<dbReference type="InterPro" id="IPR036388">
    <property type="entry name" value="WH-like_DNA-bd_sf"/>
</dbReference>
<evidence type="ECO:0000313" key="4">
    <source>
        <dbReference type="Proteomes" id="UP000024329"/>
    </source>
</evidence>
<evidence type="ECO:0000259" key="1">
    <source>
        <dbReference type="SMART" id="SM00421"/>
    </source>
</evidence>
<keyword evidence="3" id="KW-0238">DNA-binding</keyword>
<dbReference type="SUPFAM" id="SSF55781">
    <property type="entry name" value="GAF domain-like"/>
    <property type="match status" value="1"/>
</dbReference>
<evidence type="ECO:0000313" key="3">
    <source>
        <dbReference type="EMBL" id="EZP83129.1"/>
    </source>
</evidence>
<dbReference type="InterPro" id="IPR000792">
    <property type="entry name" value="Tscrpt_reg_LuxR_C"/>
</dbReference>
<protein>
    <submittedName>
        <fullName evidence="3">DNA-binding protein with HTH domain protein</fullName>
    </submittedName>
</protein>
<dbReference type="RefSeq" id="WP_036524256.1">
    <property type="nucleotide sequence ID" value="NZ_CP017075.1"/>
</dbReference>
<evidence type="ECO:0000313" key="5">
    <source>
        <dbReference type="Proteomes" id="UP000094626"/>
    </source>
</evidence>
<keyword evidence="5" id="KW-1185">Reference proteome</keyword>
<dbReference type="InterPro" id="IPR016032">
    <property type="entry name" value="Sig_transdc_resp-reg_C-effctor"/>
</dbReference>
<dbReference type="EMBL" id="CP017075">
    <property type="protein sequence ID" value="AOR76505.1"/>
    <property type="molecule type" value="Genomic_DNA"/>
</dbReference>
<name>A0A031K1N9_9SPHN</name>
<dbReference type="EMBL" id="JFYZ01000003">
    <property type="protein sequence ID" value="EZP83129.1"/>
    <property type="molecule type" value="Genomic_DNA"/>
</dbReference>
<sequence>MSFGIEEIYEAAFDRTRFPELIERLGAAMGAQAGFIGWSDPDRQVGFQFQFGNDPVWLGRYVETYAALDVLLPHLHAIPEGECRPAWDLMQTPEVRESRFYREYLAPQGIVDNLAVNLIKRPGIIASLALLRREPAGRYTKLECARLAALVPHLRRAIYIQSHLVRAQEHAAADRAFAGSAGSSVLLLSAEHVLLEAAPALIPLLHLRIGEPIGEGVLGNAIARAITQGEPVAVEVVPGEDASPVRVLLESRRLDTSRFGDLADGPAASFAVHVTRVDLPRAIAFDAIGSLYGLTTTELRVLKDAVDTGDLTAIGDRQGMARATARTHLHRIYEKTGTRSFAGLSSLVHRFGTISSG</sequence>
<dbReference type="KEGG" id="nre:BES08_06935"/>
<feature type="domain" description="HTH luxR-type" evidence="1">
    <location>
        <begin position="291"/>
        <end position="348"/>
    </location>
</feature>
<dbReference type="STRING" id="158500.BES08_06935"/>
<dbReference type="GO" id="GO:0006355">
    <property type="term" value="P:regulation of DNA-templated transcription"/>
    <property type="evidence" value="ECO:0007669"/>
    <property type="project" value="InterPro"/>
</dbReference>
<reference evidence="3 4" key="1">
    <citation type="submission" date="2014-03" db="EMBL/GenBank/DDBJ databases">
        <title>Whole genome sequence of Novosphingobium resinovorum KF1.</title>
        <authorList>
            <person name="Gan H.M."/>
            <person name="Gan H.Y."/>
            <person name="Chew T.H."/>
            <person name="Savka M.A."/>
        </authorList>
    </citation>
    <scope>NUCLEOTIDE SEQUENCE [LARGE SCALE GENOMIC DNA]</scope>
    <source>
        <strain evidence="3 4">KF1</strain>
    </source>
</reference>
<dbReference type="Proteomes" id="UP000094626">
    <property type="component" value="Chromosome"/>
</dbReference>
<reference evidence="5" key="3">
    <citation type="journal article" date="2017" name="J. Biotechnol.">
        <title>Complete genome sequence of Novosphingobium resinovorum SA1, a versatile xenobiotic-degrading bacterium capable of utilizing sulfanilic acid.</title>
        <authorList>
            <person name="Hegedus B."/>
            <person name="Kos P.B."/>
            <person name="Balint B."/>
            <person name="Maroti G."/>
            <person name="Gan H.M."/>
            <person name="Perei K."/>
            <person name="Rakhely G."/>
        </authorList>
    </citation>
    <scope>NUCLEOTIDE SEQUENCE [LARGE SCALE GENOMIC DNA]</scope>
    <source>
        <strain evidence="5">SA1</strain>
    </source>
</reference>
<accession>A0A031K1N9</accession>
<organism evidence="3 4">
    <name type="scientific">Novosphingobium resinovorum</name>
    <dbReference type="NCBI Taxonomy" id="158500"/>
    <lineage>
        <taxon>Bacteria</taxon>
        <taxon>Pseudomonadati</taxon>
        <taxon>Pseudomonadota</taxon>
        <taxon>Alphaproteobacteria</taxon>
        <taxon>Sphingomonadales</taxon>
        <taxon>Sphingomonadaceae</taxon>
        <taxon>Novosphingobium</taxon>
    </lineage>
</organism>
<dbReference type="AlphaFoldDB" id="A0A031K1N9"/>
<dbReference type="eggNOG" id="COG2197">
    <property type="taxonomic scope" value="Bacteria"/>
</dbReference>
<dbReference type="GO" id="GO:0003677">
    <property type="term" value="F:DNA binding"/>
    <property type="evidence" value="ECO:0007669"/>
    <property type="project" value="UniProtKB-KW"/>
</dbReference>
<dbReference type="SUPFAM" id="SSF46894">
    <property type="entry name" value="C-terminal effector domain of the bipartite response regulators"/>
    <property type="match status" value="1"/>
</dbReference>
<dbReference type="Proteomes" id="UP000024329">
    <property type="component" value="Unassembled WGS sequence"/>
</dbReference>
<dbReference type="PATRIC" id="fig|158500.4.peg.1266"/>
<dbReference type="SMART" id="SM00421">
    <property type="entry name" value="HTH_LUXR"/>
    <property type="match status" value="1"/>
</dbReference>
<dbReference type="OrthoDB" id="5497412at2"/>
<proteinExistence type="predicted"/>
<reference evidence="2" key="2">
    <citation type="submission" date="2016-08" db="EMBL/GenBank/DDBJ databases">
        <authorList>
            <person name="Seilhamer J.J."/>
        </authorList>
    </citation>
    <scope>NUCLEOTIDE SEQUENCE [LARGE SCALE GENOMIC DNA]</scope>
    <source>
        <strain evidence="2">SA1</strain>
    </source>
</reference>